<organism evidence="5 6">
    <name type="scientific">Ceratopteris richardii</name>
    <name type="common">Triangle waterfern</name>
    <dbReference type="NCBI Taxonomy" id="49495"/>
    <lineage>
        <taxon>Eukaryota</taxon>
        <taxon>Viridiplantae</taxon>
        <taxon>Streptophyta</taxon>
        <taxon>Embryophyta</taxon>
        <taxon>Tracheophyta</taxon>
        <taxon>Polypodiopsida</taxon>
        <taxon>Polypodiidae</taxon>
        <taxon>Polypodiales</taxon>
        <taxon>Pteridineae</taxon>
        <taxon>Pteridaceae</taxon>
        <taxon>Parkerioideae</taxon>
        <taxon>Ceratopteris</taxon>
    </lineage>
</organism>
<feature type="region of interest" description="Disordered" evidence="3">
    <location>
        <begin position="1"/>
        <end position="20"/>
    </location>
</feature>
<keyword evidence="6" id="KW-1185">Reference proteome</keyword>
<dbReference type="OMA" id="TMMPPQY"/>
<evidence type="ECO:0000259" key="4">
    <source>
        <dbReference type="PROSITE" id="PS50102"/>
    </source>
</evidence>
<dbReference type="PANTHER" id="PTHR48024:SF25">
    <property type="entry name" value="UBP1-ASSOCIATED PROTEIN 2C"/>
    <property type="match status" value="1"/>
</dbReference>
<keyword evidence="1 2" id="KW-0694">RNA-binding</keyword>
<dbReference type="SUPFAM" id="SSF54928">
    <property type="entry name" value="RNA-binding domain, RBD"/>
    <property type="match status" value="2"/>
</dbReference>
<evidence type="ECO:0000256" key="2">
    <source>
        <dbReference type="PROSITE-ProRule" id="PRU00176"/>
    </source>
</evidence>
<feature type="region of interest" description="Disordered" evidence="3">
    <location>
        <begin position="341"/>
        <end position="361"/>
    </location>
</feature>
<dbReference type="GO" id="GO:0003723">
    <property type="term" value="F:RNA binding"/>
    <property type="evidence" value="ECO:0007669"/>
    <property type="project" value="UniProtKB-UniRule"/>
</dbReference>
<dbReference type="Gene3D" id="3.30.70.330">
    <property type="match status" value="2"/>
</dbReference>
<dbReference type="PROSITE" id="PS50102">
    <property type="entry name" value="RRM"/>
    <property type="match status" value="2"/>
</dbReference>
<dbReference type="EMBL" id="CM035407">
    <property type="protein sequence ID" value="KAH7443999.1"/>
    <property type="molecule type" value="Genomic_DNA"/>
</dbReference>
<sequence length="361" mass="38823">MEKKRKADQQGSEVEDVPSEEDLAGLVELLSKEQLATIVKHAALTHVDSLEELRKLADEDPAQRKIFVRGLSWTSTGDVLQRAFEKYGPVSEAVVISDKNTGKSKGFGFVSFKHRDACVRALKEPSKIIEGRMTVCHLSGAAPANTSTSAGLPSVQENVFLRKIYVGNLPKTTQGDALLEFFSQYGEIEEGPLGFDRETEKCKGFAILIYKSVEAARKCLEEPIKEFGCQQVQCKLADANKIGAHLSSSVLGYNMTNPAAFSSYNPSLIQGNAQSMGQSSLQPGPLPSYGVQGLDPLGIRTSVLLGPDSAYNTSSLSSGVGLGAVPQSSIVHASRGLSSLQPVQNNTTLGQGYNSLPRRLF</sequence>
<accession>A0A8T2VHR8</accession>
<dbReference type="Pfam" id="PF00076">
    <property type="entry name" value="RRM_1"/>
    <property type="match status" value="2"/>
</dbReference>
<evidence type="ECO:0000313" key="6">
    <source>
        <dbReference type="Proteomes" id="UP000825935"/>
    </source>
</evidence>
<dbReference type="InterPro" id="IPR050886">
    <property type="entry name" value="RNA-binding_reg"/>
</dbReference>
<dbReference type="InterPro" id="IPR035979">
    <property type="entry name" value="RBD_domain_sf"/>
</dbReference>
<dbReference type="InterPro" id="IPR012677">
    <property type="entry name" value="Nucleotide-bd_a/b_plait_sf"/>
</dbReference>
<dbReference type="PANTHER" id="PTHR48024">
    <property type="entry name" value="GEO13361P1-RELATED"/>
    <property type="match status" value="1"/>
</dbReference>
<dbReference type="Proteomes" id="UP000825935">
    <property type="component" value="Chromosome 2"/>
</dbReference>
<dbReference type="InterPro" id="IPR000504">
    <property type="entry name" value="RRM_dom"/>
</dbReference>
<proteinExistence type="predicted"/>
<feature type="domain" description="RRM" evidence="4">
    <location>
        <begin position="162"/>
        <end position="249"/>
    </location>
</feature>
<dbReference type="SMART" id="SM00360">
    <property type="entry name" value="RRM"/>
    <property type="match status" value="2"/>
</dbReference>
<reference evidence="5" key="1">
    <citation type="submission" date="2021-08" db="EMBL/GenBank/DDBJ databases">
        <title>WGS assembly of Ceratopteris richardii.</title>
        <authorList>
            <person name="Marchant D.B."/>
            <person name="Chen G."/>
            <person name="Jenkins J."/>
            <person name="Shu S."/>
            <person name="Leebens-Mack J."/>
            <person name="Grimwood J."/>
            <person name="Schmutz J."/>
            <person name="Soltis P."/>
            <person name="Soltis D."/>
            <person name="Chen Z.-H."/>
        </authorList>
    </citation>
    <scope>NUCLEOTIDE SEQUENCE</scope>
    <source>
        <strain evidence="5">Whitten #5841</strain>
        <tissue evidence="5">Leaf</tissue>
    </source>
</reference>
<evidence type="ECO:0000256" key="3">
    <source>
        <dbReference type="SAM" id="MobiDB-lite"/>
    </source>
</evidence>
<feature type="compositionally biased region" description="Polar residues" evidence="3">
    <location>
        <begin position="341"/>
        <end position="354"/>
    </location>
</feature>
<comment type="caution">
    <text evidence="5">The sequence shown here is derived from an EMBL/GenBank/DDBJ whole genome shotgun (WGS) entry which is preliminary data.</text>
</comment>
<evidence type="ECO:0000256" key="1">
    <source>
        <dbReference type="ARBA" id="ARBA00022884"/>
    </source>
</evidence>
<gene>
    <name evidence="5" type="ORF">KP509_02G059700</name>
</gene>
<protein>
    <recommendedName>
        <fullName evidence="4">RRM domain-containing protein</fullName>
    </recommendedName>
</protein>
<dbReference type="OrthoDB" id="1875751at2759"/>
<dbReference type="AlphaFoldDB" id="A0A8T2VHR8"/>
<name>A0A8T2VHR8_CERRI</name>
<evidence type="ECO:0000313" key="5">
    <source>
        <dbReference type="EMBL" id="KAH7443999.1"/>
    </source>
</evidence>
<feature type="domain" description="RRM" evidence="4">
    <location>
        <begin position="64"/>
        <end position="132"/>
    </location>
</feature>